<comment type="caution">
    <text evidence="1">The sequence shown here is derived from an EMBL/GenBank/DDBJ whole genome shotgun (WGS) entry which is preliminary data.</text>
</comment>
<evidence type="ECO:0000313" key="1">
    <source>
        <dbReference type="EMBL" id="MEJ8571960.1"/>
    </source>
</evidence>
<dbReference type="InterPro" id="IPR038058">
    <property type="entry name" value="PhnH-like_sp"/>
</dbReference>
<dbReference type="GO" id="GO:0016829">
    <property type="term" value="F:lyase activity"/>
    <property type="evidence" value="ECO:0007669"/>
    <property type="project" value="UniProtKB-KW"/>
</dbReference>
<dbReference type="GO" id="GO:0019634">
    <property type="term" value="P:organic phosphonate metabolic process"/>
    <property type="evidence" value="ECO:0007669"/>
    <property type="project" value="InterPro"/>
</dbReference>
<proteinExistence type="predicted"/>
<dbReference type="SUPFAM" id="SSF159709">
    <property type="entry name" value="PhnH-like"/>
    <property type="match status" value="1"/>
</dbReference>
<organism evidence="1 2">
    <name type="scientific">Microbaculum marinum</name>
    <dbReference type="NCBI Taxonomy" id="1764581"/>
    <lineage>
        <taxon>Bacteria</taxon>
        <taxon>Pseudomonadati</taxon>
        <taxon>Pseudomonadota</taxon>
        <taxon>Alphaproteobacteria</taxon>
        <taxon>Hyphomicrobiales</taxon>
        <taxon>Tepidamorphaceae</taxon>
        <taxon>Microbaculum</taxon>
    </lineage>
</organism>
<reference evidence="1 2" key="1">
    <citation type="submission" date="2024-02" db="EMBL/GenBank/DDBJ databases">
        <title>Genome analysis and characterization of Microbaculum marinisediminis sp. nov., isolated from marine sediment.</title>
        <authorList>
            <person name="Du Z.-J."/>
            <person name="Ye Y.-Q."/>
            <person name="Zhang Z.-R."/>
            <person name="Yuan S.-M."/>
            <person name="Zhang X.-Y."/>
        </authorList>
    </citation>
    <scope>NUCLEOTIDE SEQUENCE [LARGE SCALE GENOMIC DNA]</scope>
    <source>
        <strain evidence="1 2">SDUM1044001</strain>
    </source>
</reference>
<dbReference type="Gene3D" id="3.40.50.11310">
    <property type="entry name" value="Bacterial phosphonate metabolism protein PhnH"/>
    <property type="match status" value="1"/>
</dbReference>
<protein>
    <submittedName>
        <fullName evidence="1">Phosphonate C-P lyase system protein PhnH</fullName>
    </submittedName>
</protein>
<keyword evidence="2" id="KW-1185">Reference proteome</keyword>
<dbReference type="AlphaFoldDB" id="A0AAW9RJ53"/>
<accession>A0AAW9RJ53</accession>
<dbReference type="Pfam" id="PF05845">
    <property type="entry name" value="PhnH"/>
    <property type="match status" value="1"/>
</dbReference>
<name>A0AAW9RJ53_9HYPH</name>
<dbReference type="EMBL" id="JAZHOF010000004">
    <property type="protein sequence ID" value="MEJ8571960.1"/>
    <property type="molecule type" value="Genomic_DNA"/>
</dbReference>
<gene>
    <name evidence="1" type="primary">phnH</name>
    <name evidence="1" type="ORF">V3328_10780</name>
</gene>
<dbReference type="PIRSF" id="PIRSF020680">
    <property type="entry name" value="PhnH"/>
    <property type="match status" value="1"/>
</dbReference>
<dbReference type="RefSeq" id="WP_340329659.1">
    <property type="nucleotide sequence ID" value="NZ_JAZHOF010000004.1"/>
</dbReference>
<keyword evidence="1" id="KW-0456">Lyase</keyword>
<dbReference type="InterPro" id="IPR008772">
    <property type="entry name" value="Phosphonate_metab_PhnH"/>
</dbReference>
<sequence length="207" mass="21747">MRATAALSGGFQAPVHDSQAVFRTIMNALARPGTVHDLTPRAKPPATLSAEAGAVALALLDHETPVWCDQALAAAPAVADWLRFNTGAPIVAAPEEAEFAFVADPLRMPPLSSFAQGTADYPDRSTTLVVAVETLDARTGADIRGADLRGPGIATTARLAPHPLPHAFWDQARANHARFPRGVDLLFTAPGRIAGLPRSTRILAPEA</sequence>
<dbReference type="NCBIfam" id="TIGR03292">
    <property type="entry name" value="PhnH_redo"/>
    <property type="match status" value="1"/>
</dbReference>
<evidence type="ECO:0000313" key="2">
    <source>
        <dbReference type="Proteomes" id="UP001378188"/>
    </source>
</evidence>
<dbReference type="Proteomes" id="UP001378188">
    <property type="component" value="Unassembled WGS sequence"/>
</dbReference>